<accession>A0A3E0MJ59</accession>
<keyword evidence="1" id="KW-0472">Membrane</keyword>
<sequence>MYYSSDKTQPLFVLNVVASVSGLIFLSLFTDSLSTITGLLFASLRDRVRGFVQGKVIDKVANLPDITLFDNPD</sequence>
<dbReference type="Proteomes" id="UP000256301">
    <property type="component" value="Unassembled WGS sequence"/>
</dbReference>
<organism evidence="2 3">
    <name type="scientific">Microcystis aeruginosa DA14</name>
    <dbReference type="NCBI Taxonomy" id="1987506"/>
    <lineage>
        <taxon>Bacteria</taxon>
        <taxon>Bacillati</taxon>
        <taxon>Cyanobacteriota</taxon>
        <taxon>Cyanophyceae</taxon>
        <taxon>Oscillatoriophycideae</taxon>
        <taxon>Chroococcales</taxon>
        <taxon>Microcystaceae</taxon>
        <taxon>Microcystis</taxon>
    </lineage>
</organism>
<evidence type="ECO:0000313" key="2">
    <source>
        <dbReference type="EMBL" id="REJ59850.1"/>
    </source>
</evidence>
<evidence type="ECO:0000313" key="3">
    <source>
        <dbReference type="Proteomes" id="UP000256301"/>
    </source>
</evidence>
<reference evidence="2 3" key="1">
    <citation type="submission" date="2017-08" db="EMBL/GenBank/DDBJ databases">
        <title>Functional genomic and metabolic studies of the symbiotic interactions of six Microcystis-dominated communities.</title>
        <authorList>
            <person name="Li Q."/>
            <person name="Lin F."/>
        </authorList>
    </citation>
    <scope>NUCLEOTIDE SEQUENCE [LARGE SCALE GENOMIC DNA]</scope>
    <source>
        <strain evidence="2">DA14</strain>
    </source>
</reference>
<name>A0A3E0MJ59_MICAE</name>
<keyword evidence="1" id="KW-0812">Transmembrane</keyword>
<dbReference type="AlphaFoldDB" id="A0A3E0MJ59"/>
<keyword evidence="1" id="KW-1133">Transmembrane helix</keyword>
<proteinExistence type="predicted"/>
<dbReference type="EMBL" id="QQWE01000001">
    <property type="protein sequence ID" value="REJ59850.1"/>
    <property type="molecule type" value="Genomic_DNA"/>
</dbReference>
<evidence type="ECO:0000256" key="1">
    <source>
        <dbReference type="SAM" id="Phobius"/>
    </source>
</evidence>
<gene>
    <name evidence="2" type="ORF">DWQ56_00825</name>
</gene>
<feature type="transmembrane region" description="Helical" evidence="1">
    <location>
        <begin position="12"/>
        <end position="41"/>
    </location>
</feature>
<protein>
    <submittedName>
        <fullName evidence="2">Uncharacterized protein</fullName>
    </submittedName>
</protein>
<comment type="caution">
    <text evidence="2">The sequence shown here is derived from an EMBL/GenBank/DDBJ whole genome shotgun (WGS) entry which is preliminary data.</text>
</comment>